<evidence type="ECO:0000313" key="2">
    <source>
        <dbReference type="EMBL" id="EHN12441.1"/>
    </source>
</evidence>
<dbReference type="EMBL" id="AGUD01000023">
    <property type="protein sequence ID" value="EHN12441.1"/>
    <property type="molecule type" value="Genomic_DNA"/>
</dbReference>
<dbReference type="Pfam" id="PF04480">
    <property type="entry name" value="DUF559"/>
    <property type="match status" value="1"/>
</dbReference>
<name>H0E1K7_9ACTN</name>
<dbReference type="InterPro" id="IPR007569">
    <property type="entry name" value="DUF559"/>
</dbReference>
<organism evidence="2 3">
    <name type="scientific">Patulibacter medicamentivorans</name>
    <dbReference type="NCBI Taxonomy" id="1097667"/>
    <lineage>
        <taxon>Bacteria</taxon>
        <taxon>Bacillati</taxon>
        <taxon>Actinomycetota</taxon>
        <taxon>Thermoleophilia</taxon>
        <taxon>Solirubrobacterales</taxon>
        <taxon>Patulibacteraceae</taxon>
        <taxon>Patulibacter</taxon>
    </lineage>
</organism>
<keyword evidence="3" id="KW-1185">Reference proteome</keyword>
<evidence type="ECO:0000313" key="3">
    <source>
        <dbReference type="Proteomes" id="UP000005143"/>
    </source>
</evidence>
<dbReference type="Proteomes" id="UP000005143">
    <property type="component" value="Unassembled WGS sequence"/>
</dbReference>
<accession>H0E1K7</accession>
<reference evidence="2 3" key="1">
    <citation type="journal article" date="2013" name="Biodegradation">
        <title>Quantitative proteomic analysis of ibuprofen-degrading Patulibacter sp. strain I11.</title>
        <authorList>
            <person name="Almeida B."/>
            <person name="Kjeldal H."/>
            <person name="Lolas I."/>
            <person name="Knudsen A.D."/>
            <person name="Carvalho G."/>
            <person name="Nielsen K.L."/>
            <person name="Barreto Crespo M.T."/>
            <person name="Stensballe A."/>
            <person name="Nielsen J.L."/>
        </authorList>
    </citation>
    <scope>NUCLEOTIDE SEQUENCE [LARGE SCALE GENOMIC DNA]</scope>
    <source>
        <strain evidence="2 3">I11</strain>
    </source>
</reference>
<protein>
    <recommendedName>
        <fullName evidence="1">DUF559 domain-containing protein</fullName>
    </recommendedName>
</protein>
<evidence type="ECO:0000259" key="1">
    <source>
        <dbReference type="Pfam" id="PF04480"/>
    </source>
</evidence>
<dbReference type="InterPro" id="IPR011335">
    <property type="entry name" value="Restrct_endonuc-II-like"/>
</dbReference>
<feature type="domain" description="DUF559" evidence="1">
    <location>
        <begin position="2"/>
        <end position="98"/>
    </location>
</feature>
<dbReference type="SUPFAM" id="SSF52980">
    <property type="entry name" value="Restriction endonuclease-like"/>
    <property type="match status" value="1"/>
</dbReference>
<dbReference type="AlphaFoldDB" id="H0E1K7"/>
<proteinExistence type="predicted"/>
<dbReference type="Gene3D" id="3.40.960.10">
    <property type="entry name" value="VSR Endonuclease"/>
    <property type="match status" value="1"/>
</dbReference>
<sequence>MHRTASEFERQLLTLVREHGLPLPLVNEIVLGFEVDFLWPDAGLVVEADGERWHAGDDRRRRDRQRDAALVAAGLTVLRIGWHQLTETPLTLVEQLRARLLPSSGLRRA</sequence>
<comment type="caution">
    <text evidence="2">The sequence shown here is derived from an EMBL/GenBank/DDBJ whole genome shotgun (WGS) entry which is preliminary data.</text>
</comment>
<gene>
    <name evidence="2" type="ORF">PAI11_06690</name>
</gene>